<dbReference type="Gene3D" id="3.90.1070.10">
    <property type="match status" value="1"/>
</dbReference>
<keyword evidence="2" id="KW-1185">Reference proteome</keyword>
<dbReference type="EMBL" id="CP002659">
    <property type="protein sequence ID" value="AEC01456.1"/>
    <property type="molecule type" value="Genomic_DNA"/>
</dbReference>
<dbReference type="Proteomes" id="UP000007939">
    <property type="component" value="Chromosome"/>
</dbReference>
<dbReference type="InterPro" id="IPR036412">
    <property type="entry name" value="HAD-like_sf"/>
</dbReference>
<keyword evidence="1" id="KW-0378">Hydrolase</keyword>
<accession>F4GKP7</accession>
<dbReference type="InterPro" id="IPR023214">
    <property type="entry name" value="HAD_sf"/>
</dbReference>
<protein>
    <submittedName>
        <fullName evidence="1">HAD-superfamily hydrolase, subfamily IIB</fullName>
    </submittedName>
</protein>
<dbReference type="Gene3D" id="3.40.50.1000">
    <property type="entry name" value="HAD superfamily/HAD-like"/>
    <property type="match status" value="1"/>
</dbReference>
<sequence>MMAVQMMKPLSALASSDVSDLRWVLTDVDDTITTQGKLHPVALQALWDLHDAGLKVVCVTGGSAGWADVYLRQWPLEAVIAESGTVVFERDAAGVIFRTPHPSIDEDTYAHRVNELEIRVREAVPHALLSSDQFARIYDVAWEVSPLSEKEKEMVITIAHALGASVAVSSIHINCWFAATDKYEGARSFLVSRGEREEDFSRTVMYCGDAPNDQVMFSRLSLSFGVGTVRENQHKFTTLPAFCASSGYGEGFSEIARAVIGAKRRSGTAW</sequence>
<dbReference type="OrthoDB" id="9810101at2"/>
<dbReference type="STRING" id="760011.Spico_0222"/>
<dbReference type="KEGG" id="scc:Spico_0222"/>
<dbReference type="eggNOG" id="COG0561">
    <property type="taxonomic scope" value="Bacteria"/>
</dbReference>
<evidence type="ECO:0000313" key="1">
    <source>
        <dbReference type="EMBL" id="AEC01456.1"/>
    </source>
</evidence>
<reference evidence="2" key="1">
    <citation type="submission" date="2011-04" db="EMBL/GenBank/DDBJ databases">
        <title>The complete genome of Spirochaeta coccoides DSM 17374.</title>
        <authorList>
            <person name="Lucas S."/>
            <person name="Copeland A."/>
            <person name="Lapidus A."/>
            <person name="Bruce D."/>
            <person name="Goodwin L."/>
            <person name="Pitluck S."/>
            <person name="Peters L."/>
            <person name="Kyrpides N."/>
            <person name="Mavromatis K."/>
            <person name="Pagani I."/>
            <person name="Ivanova N."/>
            <person name="Ovchinnikova G."/>
            <person name="Lu M."/>
            <person name="Detter J.C."/>
            <person name="Tapia R."/>
            <person name="Han C."/>
            <person name="Land M."/>
            <person name="Hauser L."/>
            <person name="Markowitz V."/>
            <person name="Cheng J.-F."/>
            <person name="Hugenholtz P."/>
            <person name="Woyke T."/>
            <person name="Wu D."/>
            <person name="Spring S."/>
            <person name="Schroeder M."/>
            <person name="Brambilla E."/>
            <person name="Klenk H.-P."/>
            <person name="Eisen J.A."/>
        </authorList>
    </citation>
    <scope>NUCLEOTIDE SEQUENCE [LARGE SCALE GENOMIC DNA]</scope>
    <source>
        <strain evidence="2">ATCC BAA-1237 / DSM 17374 / SPN1</strain>
    </source>
</reference>
<gene>
    <name evidence="1" type="ordered locus">Spico_0222</name>
</gene>
<dbReference type="HOGENOM" id="CLU_075026_0_0_12"/>
<organism evidence="1 2">
    <name type="scientific">Parasphaerochaeta coccoides (strain ATCC BAA-1237 / DSM 17374 / SPN1)</name>
    <name type="common">Sphaerochaeta coccoides</name>
    <dbReference type="NCBI Taxonomy" id="760011"/>
    <lineage>
        <taxon>Bacteria</taxon>
        <taxon>Pseudomonadati</taxon>
        <taxon>Spirochaetota</taxon>
        <taxon>Spirochaetia</taxon>
        <taxon>Spirochaetales</taxon>
        <taxon>Sphaerochaetaceae</taxon>
        <taxon>Parasphaerochaeta</taxon>
    </lineage>
</organism>
<reference evidence="1 2" key="2">
    <citation type="journal article" date="2012" name="Stand. Genomic Sci.">
        <title>Complete genome sequence of the termite hindgut bacterium Spirochaeta coccoides type strain (SPN1(T)), reclassification in the genus Sphaerochaeta as Sphaerochaeta coccoides comb. nov. and emendations of the family Spirochaetaceae and the genus Sphaerochaeta.</title>
        <authorList>
            <person name="Abt B."/>
            <person name="Han C."/>
            <person name="Scheuner C."/>
            <person name="Lu M."/>
            <person name="Lapidus A."/>
            <person name="Nolan M."/>
            <person name="Lucas S."/>
            <person name="Hammon N."/>
            <person name="Deshpande S."/>
            <person name="Cheng J.F."/>
            <person name="Tapia R."/>
            <person name="Goodwin L.A."/>
            <person name="Pitluck S."/>
            <person name="Liolios K."/>
            <person name="Pagani I."/>
            <person name="Ivanova N."/>
            <person name="Mavromatis K."/>
            <person name="Mikhailova N."/>
            <person name="Huntemann M."/>
            <person name="Pati A."/>
            <person name="Chen A."/>
            <person name="Palaniappan K."/>
            <person name="Land M."/>
            <person name="Hauser L."/>
            <person name="Brambilla E.M."/>
            <person name="Rohde M."/>
            <person name="Spring S."/>
            <person name="Gronow S."/>
            <person name="Goker M."/>
            <person name="Woyke T."/>
            <person name="Bristow J."/>
            <person name="Eisen J.A."/>
            <person name="Markowitz V."/>
            <person name="Hugenholtz P."/>
            <person name="Kyrpides N.C."/>
            <person name="Klenk H.P."/>
            <person name="Detter J.C."/>
        </authorList>
    </citation>
    <scope>NUCLEOTIDE SEQUENCE [LARGE SCALE GENOMIC DNA]</scope>
    <source>
        <strain evidence="2">ATCC BAA-1237 / DSM 17374 / SPN1</strain>
    </source>
</reference>
<dbReference type="AlphaFoldDB" id="F4GKP7"/>
<evidence type="ECO:0000313" key="2">
    <source>
        <dbReference type="Proteomes" id="UP000007939"/>
    </source>
</evidence>
<dbReference type="SUPFAM" id="SSF56784">
    <property type="entry name" value="HAD-like"/>
    <property type="match status" value="1"/>
</dbReference>
<dbReference type="GO" id="GO:0016791">
    <property type="term" value="F:phosphatase activity"/>
    <property type="evidence" value="ECO:0007669"/>
    <property type="project" value="UniProtKB-ARBA"/>
</dbReference>
<name>F4GKP7_PARC1</name>
<proteinExistence type="predicted"/>
<dbReference type="NCBIfam" id="TIGR01484">
    <property type="entry name" value="HAD-SF-IIB"/>
    <property type="match status" value="1"/>
</dbReference>
<dbReference type="InterPro" id="IPR006379">
    <property type="entry name" value="HAD-SF_hydro_IIB"/>
</dbReference>